<proteinExistence type="predicted"/>
<reference evidence="2" key="1">
    <citation type="submission" date="2023-06" db="EMBL/GenBank/DDBJ databases">
        <title>Genome-scale phylogeny and comparative genomics of the fungal order Sordariales.</title>
        <authorList>
            <consortium name="Lawrence Berkeley National Laboratory"/>
            <person name="Hensen N."/>
            <person name="Bonometti L."/>
            <person name="Westerberg I."/>
            <person name="Brannstrom I.O."/>
            <person name="Guillou S."/>
            <person name="Cros-Aarteil S."/>
            <person name="Calhoun S."/>
            <person name="Haridas S."/>
            <person name="Kuo A."/>
            <person name="Mondo S."/>
            <person name="Pangilinan J."/>
            <person name="Riley R."/>
            <person name="Labutti K."/>
            <person name="Andreopoulos B."/>
            <person name="Lipzen A."/>
            <person name="Chen C."/>
            <person name="Yanf M."/>
            <person name="Daum C."/>
            <person name="Ng V."/>
            <person name="Clum A."/>
            <person name="Steindorff A."/>
            <person name="Ohm R."/>
            <person name="Martin F."/>
            <person name="Silar P."/>
            <person name="Natvig D."/>
            <person name="Lalanne C."/>
            <person name="Gautier V."/>
            <person name="Ament-Velasquez S.L."/>
            <person name="Kruys A."/>
            <person name="Hutchinson M.I."/>
            <person name="Powell A.J."/>
            <person name="Barry K."/>
            <person name="Miller A.N."/>
            <person name="Grigoriev I.V."/>
            <person name="Debuchy R."/>
            <person name="Gladieux P."/>
            <person name="Thoren M.H."/>
            <person name="Johannesson H."/>
        </authorList>
    </citation>
    <scope>NUCLEOTIDE SEQUENCE</scope>
    <source>
        <strain evidence="2">SMH4607-1</strain>
    </source>
</reference>
<name>A0AA39ZXL4_9PEZI</name>
<keyword evidence="1" id="KW-0472">Membrane</keyword>
<evidence type="ECO:0000256" key="1">
    <source>
        <dbReference type="SAM" id="Phobius"/>
    </source>
</evidence>
<keyword evidence="1" id="KW-0812">Transmembrane</keyword>
<feature type="transmembrane region" description="Helical" evidence="1">
    <location>
        <begin position="20"/>
        <end position="38"/>
    </location>
</feature>
<dbReference type="Proteomes" id="UP001172102">
    <property type="component" value="Unassembled WGS sequence"/>
</dbReference>
<dbReference type="Gene3D" id="2.120.10.70">
    <property type="entry name" value="Fucose-specific lectin"/>
    <property type="match status" value="1"/>
</dbReference>
<organism evidence="2 3">
    <name type="scientific">Lasiosphaeris hirsuta</name>
    <dbReference type="NCBI Taxonomy" id="260670"/>
    <lineage>
        <taxon>Eukaryota</taxon>
        <taxon>Fungi</taxon>
        <taxon>Dikarya</taxon>
        <taxon>Ascomycota</taxon>
        <taxon>Pezizomycotina</taxon>
        <taxon>Sordariomycetes</taxon>
        <taxon>Sordariomycetidae</taxon>
        <taxon>Sordariales</taxon>
        <taxon>Lasiosphaeriaceae</taxon>
        <taxon>Lasiosphaeris</taxon>
    </lineage>
</organism>
<keyword evidence="1" id="KW-1133">Transmembrane helix</keyword>
<comment type="caution">
    <text evidence="2">The sequence shown here is derived from an EMBL/GenBank/DDBJ whole genome shotgun (WGS) entry which is preliminary data.</text>
</comment>
<accession>A0AA39ZXL4</accession>
<evidence type="ECO:0000313" key="2">
    <source>
        <dbReference type="EMBL" id="KAK0705523.1"/>
    </source>
</evidence>
<protein>
    <submittedName>
        <fullName evidence="2">Uncharacterized protein</fullName>
    </submittedName>
</protein>
<keyword evidence="3" id="KW-1185">Reference proteome</keyword>
<dbReference type="EMBL" id="JAUKUA010000007">
    <property type="protein sequence ID" value="KAK0705523.1"/>
    <property type="molecule type" value="Genomic_DNA"/>
</dbReference>
<dbReference type="AlphaFoldDB" id="A0AA39ZXL4"/>
<gene>
    <name evidence="2" type="ORF">B0H67DRAFT_385656</name>
</gene>
<evidence type="ECO:0000313" key="3">
    <source>
        <dbReference type="Proteomes" id="UP001172102"/>
    </source>
</evidence>
<sequence length="184" mass="20019">MGPGVPFLSFAPGAPQSLPTMRSFVLILLVLGSVGFVFECHQRHRHGSLALTAYNENEFSTFPPGRVRHSSLPSIHQKTCRFSSITSPTLSSSSSAFAPASRADGRTITASIRSRYHPHPDWLLQPRAVLDRKWGSRIYYLDSTSSFSEIAYNNGSRWTDGKAIGPKAAAGSNLAVSVEPDRGN</sequence>